<sequence length="252" mass="27153">MADEPGPHLAQHSTHQPWQRALQACSPLLAELAAGSQLTVVVSNQWLRYKLLPAMPPMQSHAASLAVARALFMDTYGEAAATWHIALEPLPQGGYQFACALDQSLLEAITAMAAQAGCQLVSVQPAMMHFYNRLCRHLSRDLCGLVQVEAGRIHLALMRDGGWLALSACASHVQDWPQQMLALLQREMVLLGDAPLMSGKLYVNVALAAAHSAAWTALQASLAEMGWQAVPVFSHERSMSKLASPATAWVGG</sequence>
<dbReference type="EMBL" id="CP001674">
    <property type="protein sequence ID" value="ACT50274.1"/>
    <property type="molecule type" value="Genomic_DNA"/>
</dbReference>
<dbReference type="Proteomes" id="UP000002743">
    <property type="component" value="Chromosome"/>
</dbReference>
<name>C6XCJ9_METGS</name>
<keyword evidence="2" id="KW-1185">Reference proteome</keyword>
<organism evidence="1 2">
    <name type="scientific">Methylovorus glucosotrophus (strain SIP3-4)</name>
    <dbReference type="NCBI Taxonomy" id="582744"/>
    <lineage>
        <taxon>Bacteria</taxon>
        <taxon>Pseudomonadati</taxon>
        <taxon>Pseudomonadota</taxon>
        <taxon>Betaproteobacteria</taxon>
        <taxon>Nitrosomonadales</taxon>
        <taxon>Methylophilaceae</taxon>
        <taxon>Methylovorus</taxon>
    </lineage>
</organism>
<dbReference type="STRING" id="582744.Msip34_1027"/>
<dbReference type="eggNOG" id="ENOG5032Q1K">
    <property type="taxonomic scope" value="Bacteria"/>
</dbReference>
<reference evidence="2" key="1">
    <citation type="submission" date="2009-07" db="EMBL/GenBank/DDBJ databases">
        <title>Complete sequence of chromosome of Methylovorus sp. SIP3-4.</title>
        <authorList>
            <person name="Lucas S."/>
            <person name="Copeland A."/>
            <person name="Lapidus A."/>
            <person name="Glavina del Rio T."/>
            <person name="Tice H."/>
            <person name="Bruce D."/>
            <person name="Goodwin L."/>
            <person name="Pitluck S."/>
            <person name="Clum A."/>
            <person name="Larimer F."/>
            <person name="Land M."/>
            <person name="Hauser L."/>
            <person name="Kyrpides N."/>
            <person name="Mikhailova N."/>
            <person name="Kayluzhnaya M."/>
            <person name="Chistoserdova L."/>
        </authorList>
    </citation>
    <scope>NUCLEOTIDE SEQUENCE [LARGE SCALE GENOMIC DNA]</scope>
    <source>
        <strain evidence="2">SIP3-4</strain>
    </source>
</reference>
<dbReference type="AlphaFoldDB" id="C6XCJ9"/>
<accession>C6XCJ9</accession>
<protein>
    <submittedName>
        <fullName evidence="1">Uncharacterized protein</fullName>
    </submittedName>
</protein>
<proteinExistence type="predicted"/>
<evidence type="ECO:0000313" key="1">
    <source>
        <dbReference type="EMBL" id="ACT50274.1"/>
    </source>
</evidence>
<reference evidence="1 2" key="2">
    <citation type="journal article" date="2011" name="J. Bacteriol.">
        <title>Genomes of three methylotrophs from a single niche uncover genetic and metabolic divergence of Methylophilaceae.</title>
        <authorList>
            <person name="Lapidus A."/>
            <person name="Clum A."/>
            <person name="Labutti K."/>
            <person name="Kaluzhnaya M.G."/>
            <person name="Lim S."/>
            <person name="Beck D.A."/>
            <person name="Glavina Del Rio T."/>
            <person name="Nolan M."/>
            <person name="Mavromatis K."/>
            <person name="Huntemann M."/>
            <person name="Lucas S."/>
            <person name="Lidstrom M.E."/>
            <person name="Ivanova N."/>
            <person name="Chistoserdova L."/>
        </authorList>
    </citation>
    <scope>NUCLEOTIDE SEQUENCE [LARGE SCALE GENOMIC DNA]</scope>
    <source>
        <strain evidence="1 2">SIP3-4</strain>
    </source>
</reference>
<dbReference type="KEGG" id="mei:Msip34_1027"/>
<dbReference type="HOGENOM" id="CLU_1052969_0_0_4"/>
<evidence type="ECO:0000313" key="2">
    <source>
        <dbReference type="Proteomes" id="UP000002743"/>
    </source>
</evidence>
<gene>
    <name evidence="1" type="ordered locus">Msip34_1027</name>
</gene>